<dbReference type="Ensembl" id="ENSPKIT00000036112.1">
    <property type="protein sequence ID" value="ENSPKIP00000019268.1"/>
    <property type="gene ID" value="ENSPKIG00000004487.1"/>
</dbReference>
<protein>
    <recommendedName>
        <fullName evidence="4">Collagen, type IV, alpha 6</fullName>
    </recommendedName>
</protein>
<feature type="compositionally biased region" description="Low complexity" evidence="1">
    <location>
        <begin position="220"/>
        <end position="247"/>
    </location>
</feature>
<reference evidence="2" key="1">
    <citation type="submission" date="2025-08" db="UniProtKB">
        <authorList>
            <consortium name="Ensembl"/>
        </authorList>
    </citation>
    <scope>IDENTIFICATION</scope>
</reference>
<dbReference type="GO" id="GO:0030198">
    <property type="term" value="P:extracellular matrix organization"/>
    <property type="evidence" value="ECO:0007669"/>
    <property type="project" value="TreeGrafter"/>
</dbReference>
<feature type="region of interest" description="Disordered" evidence="1">
    <location>
        <begin position="174"/>
        <end position="305"/>
    </location>
</feature>
<dbReference type="PANTHER" id="PTHR24023:SF1112">
    <property type="entry name" value="COL_CUTICLE_N DOMAIN-CONTAINING PROTEIN-RELATED"/>
    <property type="match status" value="1"/>
</dbReference>
<dbReference type="STRING" id="1676925.ENSPKIP00000019268"/>
<feature type="region of interest" description="Disordered" evidence="1">
    <location>
        <begin position="1"/>
        <end position="28"/>
    </location>
</feature>
<evidence type="ECO:0000313" key="3">
    <source>
        <dbReference type="Proteomes" id="UP000261540"/>
    </source>
</evidence>
<dbReference type="GO" id="GO:0030020">
    <property type="term" value="F:extracellular matrix structural constituent conferring tensile strength"/>
    <property type="evidence" value="ECO:0007669"/>
    <property type="project" value="TreeGrafter"/>
</dbReference>
<evidence type="ECO:0000313" key="2">
    <source>
        <dbReference type="Ensembl" id="ENSPKIP00000019268.1"/>
    </source>
</evidence>
<feature type="compositionally biased region" description="Low complexity" evidence="1">
    <location>
        <begin position="1"/>
        <end position="21"/>
    </location>
</feature>
<evidence type="ECO:0000256" key="1">
    <source>
        <dbReference type="SAM" id="MobiDB-lite"/>
    </source>
</evidence>
<name>A0A3B3RLV2_9TELE</name>
<dbReference type="InterPro" id="IPR050149">
    <property type="entry name" value="Collagen_superfamily"/>
</dbReference>
<dbReference type="AlphaFoldDB" id="A0A3B3RLV2"/>
<dbReference type="GO" id="GO:0005615">
    <property type="term" value="C:extracellular space"/>
    <property type="evidence" value="ECO:0007669"/>
    <property type="project" value="TreeGrafter"/>
</dbReference>
<dbReference type="Pfam" id="PF01391">
    <property type="entry name" value="Collagen"/>
    <property type="match status" value="3"/>
</dbReference>
<dbReference type="GO" id="GO:0031012">
    <property type="term" value="C:extracellular matrix"/>
    <property type="evidence" value="ECO:0007669"/>
    <property type="project" value="TreeGrafter"/>
</dbReference>
<evidence type="ECO:0008006" key="4">
    <source>
        <dbReference type="Google" id="ProtNLM"/>
    </source>
</evidence>
<proteinExistence type="predicted"/>
<dbReference type="PANTHER" id="PTHR24023">
    <property type="entry name" value="COLLAGEN ALPHA"/>
    <property type="match status" value="1"/>
</dbReference>
<keyword evidence="3" id="KW-1185">Reference proteome</keyword>
<organism evidence="2 3">
    <name type="scientific">Paramormyrops kingsleyae</name>
    <dbReference type="NCBI Taxonomy" id="1676925"/>
    <lineage>
        <taxon>Eukaryota</taxon>
        <taxon>Metazoa</taxon>
        <taxon>Chordata</taxon>
        <taxon>Craniata</taxon>
        <taxon>Vertebrata</taxon>
        <taxon>Euteleostomi</taxon>
        <taxon>Actinopterygii</taxon>
        <taxon>Neopterygii</taxon>
        <taxon>Teleostei</taxon>
        <taxon>Osteoglossocephala</taxon>
        <taxon>Osteoglossomorpha</taxon>
        <taxon>Osteoglossiformes</taxon>
        <taxon>Mormyridae</taxon>
        <taxon>Paramormyrops</taxon>
    </lineage>
</organism>
<dbReference type="GeneTree" id="ENSGT00940000153991"/>
<feature type="compositionally biased region" description="Pro residues" evidence="1">
    <location>
        <begin position="260"/>
        <end position="269"/>
    </location>
</feature>
<sequence length="386" mass="39352">MRVSGAPPGARPGVGARWRAPTIGGSHSSASLVRSIRGFWRGGSVGLSNLGFRRSSVVFALVVEQWTSSILSAGAAGIHPWRCTMTSIHMRMNQPLLLISPGLRGPPGEGTSKGIVGPPGPVGIRGNQGPPGQEALLQSPSVLFRAPGLPGSQGLPGPQGRPGLGGAAGFLGASGTRGQKGSLGFPGQKGDRGSPGFGALGLPGEQGLKGEPGVPGQPGLPGRLGLPGTRPLSSIPGLPGSTGLPGLDGEPDSFLFPGFRGPPGPPGPPGSGTAQGDRGDPGFPGFPGVLGPRGDPGPNGSPGLYGGQGLKGEKIVCFSFLVFMKERVTDLTLWGRVCRRRHRVLFASISVYISLKSLCRIMKKTLTKSIICLLFKTSIVGSIKVF</sequence>
<accession>A0A3B3RLV2</accession>
<dbReference type="InterPro" id="IPR008160">
    <property type="entry name" value="Collagen"/>
</dbReference>
<reference evidence="2" key="2">
    <citation type="submission" date="2025-09" db="UniProtKB">
        <authorList>
            <consortium name="Ensembl"/>
        </authorList>
    </citation>
    <scope>IDENTIFICATION</scope>
</reference>
<dbReference type="Proteomes" id="UP000261540">
    <property type="component" value="Unplaced"/>
</dbReference>
<feature type="compositionally biased region" description="Low complexity" evidence="1">
    <location>
        <begin position="281"/>
        <end position="293"/>
    </location>
</feature>